<protein>
    <submittedName>
        <fullName evidence="2">Uncharacterized protein LOC107071743</fullName>
    </submittedName>
</protein>
<keyword evidence="1" id="KW-1185">Reference proteome</keyword>
<gene>
    <name evidence="2" type="primary">LOC107071743</name>
</gene>
<accession>A0ABM1J1Z5</accession>
<dbReference type="PANTHER" id="PTHR35450">
    <property type="entry name" value="REVERSE TRANSCRIPTASE DOMAIN-CONTAINING PROTEIN"/>
    <property type="match status" value="1"/>
</dbReference>
<dbReference type="RefSeq" id="XP_015186482.1">
    <property type="nucleotide sequence ID" value="XM_015330996.1"/>
</dbReference>
<dbReference type="GeneID" id="107071743"/>
<name>A0ABM1J1Z5_POLDO</name>
<sequence length="328" mass="38257">MTKSLKLHPKSCVERLTISREEGGRGITDIKALHNRQIKNLRKYFHTKETQLHKAITKTDKNHTPLNLSTSNTDIDNYNNIDHTQSKINAWATKQLHGKHYYTTTDENINNNDTYEWLKKGNLFPETEGFLIAIQDQKCKLVPETIEHITGGCKILANTEYTERHNSAAKIINKAIVNKYKLENTTTPYYKYTPTTIIDNEKYKLYWDTTLHTDKTVKYNRPDITFTNKEDKTTYLIDISVPNDINITQKYREKIEKYTPLAQEIHRIWKQKKVHIIPFIISATGITPNNFKSHLTQLQLDPNIHQEIQKTVILKTCNITRAFVNSED</sequence>
<proteinExistence type="predicted"/>
<evidence type="ECO:0000313" key="2">
    <source>
        <dbReference type="RefSeq" id="XP_015186482.1"/>
    </source>
</evidence>
<organism evidence="1 2">
    <name type="scientific">Polistes dominula</name>
    <name type="common">European paper wasp</name>
    <name type="synonym">Vespa dominula</name>
    <dbReference type="NCBI Taxonomy" id="743375"/>
    <lineage>
        <taxon>Eukaryota</taxon>
        <taxon>Metazoa</taxon>
        <taxon>Ecdysozoa</taxon>
        <taxon>Arthropoda</taxon>
        <taxon>Hexapoda</taxon>
        <taxon>Insecta</taxon>
        <taxon>Pterygota</taxon>
        <taxon>Neoptera</taxon>
        <taxon>Endopterygota</taxon>
        <taxon>Hymenoptera</taxon>
        <taxon>Apocrita</taxon>
        <taxon>Aculeata</taxon>
        <taxon>Vespoidea</taxon>
        <taxon>Vespidae</taxon>
        <taxon>Polistinae</taxon>
        <taxon>Polistini</taxon>
        <taxon>Polistes</taxon>
    </lineage>
</organism>
<reference evidence="2" key="1">
    <citation type="submission" date="2025-08" db="UniProtKB">
        <authorList>
            <consortium name="RefSeq"/>
        </authorList>
    </citation>
    <scope>IDENTIFICATION</scope>
    <source>
        <tissue evidence="2">Whole body</tissue>
    </source>
</reference>
<dbReference type="PANTHER" id="PTHR35450:SF2">
    <property type="entry name" value="REVERSE TRANSCRIPTASE DOMAIN-CONTAINING PROTEIN"/>
    <property type="match status" value="1"/>
</dbReference>
<evidence type="ECO:0000313" key="1">
    <source>
        <dbReference type="Proteomes" id="UP000694924"/>
    </source>
</evidence>
<dbReference type="Proteomes" id="UP000694924">
    <property type="component" value="Unplaced"/>
</dbReference>